<evidence type="ECO:0000256" key="1">
    <source>
        <dbReference type="SAM" id="Phobius"/>
    </source>
</evidence>
<keyword evidence="1" id="KW-0472">Membrane</keyword>
<protein>
    <submittedName>
        <fullName evidence="2">Uncharacterized protein</fullName>
    </submittedName>
</protein>
<dbReference type="OrthoDB" id="444197at2759"/>
<keyword evidence="1" id="KW-1133">Transmembrane helix</keyword>
<accession>A0A1Q9ECT8</accession>
<gene>
    <name evidence="2" type="ORF">AK812_SmicGene11663</name>
</gene>
<comment type="caution">
    <text evidence="2">The sequence shown here is derived from an EMBL/GenBank/DDBJ whole genome shotgun (WGS) entry which is preliminary data.</text>
</comment>
<feature type="transmembrane region" description="Helical" evidence="1">
    <location>
        <begin position="424"/>
        <end position="444"/>
    </location>
</feature>
<keyword evidence="3" id="KW-1185">Reference proteome</keyword>
<dbReference type="Proteomes" id="UP000186817">
    <property type="component" value="Unassembled WGS sequence"/>
</dbReference>
<feature type="transmembrane region" description="Helical" evidence="1">
    <location>
        <begin position="663"/>
        <end position="680"/>
    </location>
</feature>
<evidence type="ECO:0000313" key="3">
    <source>
        <dbReference type="Proteomes" id="UP000186817"/>
    </source>
</evidence>
<evidence type="ECO:0000313" key="2">
    <source>
        <dbReference type="EMBL" id="OLQ05197.1"/>
    </source>
</evidence>
<reference evidence="2 3" key="1">
    <citation type="submission" date="2016-02" db="EMBL/GenBank/DDBJ databases">
        <title>Genome analysis of coral dinoflagellate symbionts highlights evolutionary adaptations to a symbiotic lifestyle.</title>
        <authorList>
            <person name="Aranda M."/>
            <person name="Li Y."/>
            <person name="Liew Y.J."/>
            <person name="Baumgarten S."/>
            <person name="Simakov O."/>
            <person name="Wilson M."/>
            <person name="Piel J."/>
            <person name="Ashoor H."/>
            <person name="Bougouffa S."/>
            <person name="Bajic V.B."/>
            <person name="Ryu T."/>
            <person name="Ravasi T."/>
            <person name="Bayer T."/>
            <person name="Micklem G."/>
            <person name="Kim H."/>
            <person name="Bhak J."/>
            <person name="Lajeunesse T.C."/>
            <person name="Voolstra C.R."/>
        </authorList>
    </citation>
    <scope>NUCLEOTIDE SEQUENCE [LARGE SCALE GENOMIC DNA]</scope>
    <source>
        <strain evidence="2 3">CCMP2467</strain>
    </source>
</reference>
<name>A0A1Q9ECT8_SYMMI</name>
<keyword evidence="1" id="KW-0812">Transmembrane</keyword>
<dbReference type="EMBL" id="LSRX01000192">
    <property type="protein sequence ID" value="OLQ05197.1"/>
    <property type="molecule type" value="Genomic_DNA"/>
</dbReference>
<feature type="transmembrane region" description="Helical" evidence="1">
    <location>
        <begin position="456"/>
        <end position="478"/>
    </location>
</feature>
<sequence>MAFYGTCGNIGLKNPMLPMFRSFCAFGSEVHKAVSTGGEMKRKCVVSNDCPPWPKFDCGEQKGLLVEAGDAPAPRLGRAQLRAISGKLVKEQLEKVARDDPCNYRWQGREMWQGKQRWPDPFVPAKYTTELILCIAIGTPCLAAAQQLPMTGLFAEVFASPSPLYSPAPRGRKPWKLLDVNLIIIGSGPLVEQLLRRRVDAGGRACLLWTSVPPRPPPKWAGACHDEPDFDEETFTWQPPLPGHGPEGPEIQRVRRCFGSASYGFIRAGPDVIGLADGEQYELLMEGQTCVGVRVLADDVLSWQLSGAVLLVGPWESTGDTQPPAQERGEAWVLSVNVGVEQEEAKPMMYIDGGGPAVICLSAAYFLVSALLTHSLVNAYEPTLQPKNIDWWCLIPRTMTWSAHVWSHYLSRGLLGFPQTYRTAMMSAVAGFAVWTAWELLFLLQISRNEWRVQYFVMSGIGFQLSEVTEVVLSFWLQRSLKVLPHLGGRAQDVKSQAFFAAFLFSLHMLLLFSQFIIITVYVYVDRTSTVAAGLFLSLSTSGSELLATSWTETFYTKLVWPRAGDQPAVVWGDQNSIATVLLAWAHSMAEGSRLVCLLCAAARSTSWYWGWFANVALMIFCNLSVRHGYHVSALVRVLPWAARSLKPCCFALILRQARFMCGYYRFLAIGTYALWRVFWLGAEPLFNTQTLVLFITVLVAEVVEDTVVLRRWLPLDVWRDQLKHCYWALHPFHPRQAVAMLMFLQQRFQILLGPRIDFAKFWGARESTPVMNYPSTLAAVRQFFAVLLEMSDIPNPARFQIAVDGGGLQMGVEVVASAADGEGFNTTITIVMFVILSFNIDIVRRTSSRSMSTSLHSSKWNELRQRTALPPKTGNKMDVVSAVNLVDNTPLVINRLGITAVVCVKECEALKPNEAHGVDHRTKRPCERLLAAPGEQVLSQLGASWRDLRQCLDGGCRCRYDDHDDLEFRLRQTGPMPFGDSLSFACRGQGGPHAKSRDVARDLLGDGSGLFDVAEGHDDGQIGLRFDVLHALFEFREKWIAQRWFRYEPYQRLVHPLDLRFDGLPLAPNQFTSARGDIRTLSQKKPNIYVIEEFLSSEECDLLAHLGRSRPGLAEESLTRHLVTREDEAGNASLEGIVKRAIAAFLATRRAADPFDPEEDSDIDSLSDSSSEEQCLTSIVQLGRATVDQTWELDVRKLSGESLKLPVHSEMPISDLRRAIEVHLDIYQQCQRWIAGNRVVPCQGTDNLVQRGLGQVCELTVIHIGHEPLTTLPRRFDMKLSACNMRATYRDSSRVSLFRIRADVQDRQMTIQRSTRNHSETYIYDLKNKSTKYSGLQAETLVSAGLHALFVPKNLRPKIEYPSLCMGH</sequence>
<organism evidence="2 3">
    <name type="scientific">Symbiodinium microadriaticum</name>
    <name type="common">Dinoflagellate</name>
    <name type="synonym">Zooxanthella microadriatica</name>
    <dbReference type="NCBI Taxonomy" id="2951"/>
    <lineage>
        <taxon>Eukaryota</taxon>
        <taxon>Sar</taxon>
        <taxon>Alveolata</taxon>
        <taxon>Dinophyceae</taxon>
        <taxon>Suessiales</taxon>
        <taxon>Symbiodiniaceae</taxon>
        <taxon>Symbiodinium</taxon>
    </lineage>
</organism>
<proteinExistence type="predicted"/>
<feature type="transmembrane region" description="Helical" evidence="1">
    <location>
        <begin position="498"/>
        <end position="524"/>
    </location>
</feature>